<feature type="compositionally biased region" description="Basic and acidic residues" evidence="1">
    <location>
        <begin position="11"/>
        <end position="20"/>
    </location>
</feature>
<sequence length="858" mass="96822">MLDSMEQQPRPPDRGKVKDSPDALYARFPLLPNTRSIRVLELEALPISGSPSSTADRPPQLYGDLRVVNFEQSQPSFVALSYVWGGKRLSPTARTIVCHGVCIEITENCYTALCQIRRRHGHASSTTLWVDSICINQDNEQEKLHQIPLMQDIFSLAQSTYVWLGDGNDQSDLAMEYLVQIARFGRQLPLSICTASDVATARAESERYREAVWEAMRFRLKHREPTRCSVDLDQVLDREWIHRSWTFQELILARRLVVLCGRKEISWGELISAISLMAQNSMGSFKTTAELAERTASYPVSPSVLAHWQSMIDLWLGLPRPSKGSNAQRVHVSGDNKSSLRDDIIAYWDRSGDSPLLFRLFHWAVAALGLFFVIGTWAYLTRVFVQLEVTNNFRIGAPALLVWLVVSVLTGIKTRELYGLWYSIGFGQGQSWLRDSATTTETLQAAEALDGIRAALRERISTQPQDKAFSISGILQTCGATPSPPDYSLSTTETYLTLVKDLLAWRPEALIMLVDAGSSTSRHGPDAATESISWVPDWSTARPSAWLTSRYRLNSTYDIVPGCDFQLLDPSALLLAGNVGGTVTWVSQPFAPTHRLKGRDLHLAVAANLYTLHFWHLMIFKDLFQRSRPDTREIWRTRQFAVLEGLVRSPNNSRSEYWHIPEDFPDRRGDFQGFSQLLEILDKFSRQSDLEQYQSLQDCLTCEESSLASPAHLPETTEAIVWDSVLSKMTRITSILRQNKKAWRYFLKTCNQLALDERNLFIMMSTADAYDDKLVGSGPLSLAEGDTIFLSRGIPTPMALRKVMPSPPEEYLPAFPRGDNRFKVVGAVFVHNLTSEQRRRPSIGSIFGNDIRDHVVLV</sequence>
<dbReference type="Proteomes" id="UP001302321">
    <property type="component" value="Unassembled WGS sequence"/>
</dbReference>
<protein>
    <submittedName>
        <fullName evidence="4">Heterokaryon incompatibility protein-domain-containing protein</fullName>
    </submittedName>
</protein>
<gene>
    <name evidence="4" type="ORF">QBC36DRAFT_89746</name>
</gene>
<dbReference type="AlphaFoldDB" id="A0AAN7AA50"/>
<evidence type="ECO:0000256" key="1">
    <source>
        <dbReference type="SAM" id="MobiDB-lite"/>
    </source>
</evidence>
<dbReference type="PANTHER" id="PTHR24148:SF73">
    <property type="entry name" value="HET DOMAIN PROTEIN (AFU_ORTHOLOGUE AFUA_8G01020)"/>
    <property type="match status" value="1"/>
</dbReference>
<dbReference type="EMBL" id="MU866126">
    <property type="protein sequence ID" value="KAK4178959.1"/>
    <property type="molecule type" value="Genomic_DNA"/>
</dbReference>
<reference evidence="4" key="2">
    <citation type="submission" date="2023-05" db="EMBL/GenBank/DDBJ databases">
        <authorList>
            <consortium name="Lawrence Berkeley National Laboratory"/>
            <person name="Steindorff A."/>
            <person name="Hensen N."/>
            <person name="Bonometti L."/>
            <person name="Westerberg I."/>
            <person name="Brannstrom I.O."/>
            <person name="Guillou S."/>
            <person name="Cros-Aarteil S."/>
            <person name="Calhoun S."/>
            <person name="Haridas S."/>
            <person name="Kuo A."/>
            <person name="Mondo S."/>
            <person name="Pangilinan J."/>
            <person name="Riley R."/>
            <person name="Labutti K."/>
            <person name="Andreopoulos B."/>
            <person name="Lipzen A."/>
            <person name="Chen C."/>
            <person name="Yanf M."/>
            <person name="Daum C."/>
            <person name="Ng V."/>
            <person name="Clum A."/>
            <person name="Ohm R."/>
            <person name="Martin F."/>
            <person name="Silar P."/>
            <person name="Natvig D."/>
            <person name="Lalanne C."/>
            <person name="Gautier V."/>
            <person name="Ament-Velasquez S.L."/>
            <person name="Kruys A."/>
            <person name="Hutchinson M.I."/>
            <person name="Powell A.J."/>
            <person name="Barry K."/>
            <person name="Miller A.N."/>
            <person name="Grigoriev I.V."/>
            <person name="Debuchy R."/>
            <person name="Gladieux P."/>
            <person name="Thoren M.H."/>
            <person name="Johannesson H."/>
        </authorList>
    </citation>
    <scope>NUCLEOTIDE SEQUENCE</scope>
    <source>
        <strain evidence="4">CBS 892.96</strain>
    </source>
</reference>
<keyword evidence="5" id="KW-1185">Reference proteome</keyword>
<feature type="transmembrane region" description="Helical" evidence="2">
    <location>
        <begin position="392"/>
        <end position="412"/>
    </location>
</feature>
<comment type="caution">
    <text evidence="4">The sequence shown here is derived from an EMBL/GenBank/DDBJ whole genome shotgun (WGS) entry which is preliminary data.</text>
</comment>
<dbReference type="PANTHER" id="PTHR24148">
    <property type="entry name" value="ANKYRIN REPEAT DOMAIN-CONTAINING PROTEIN 39 HOMOLOG-RELATED"/>
    <property type="match status" value="1"/>
</dbReference>
<dbReference type="Pfam" id="PF06985">
    <property type="entry name" value="HET"/>
    <property type="match status" value="1"/>
</dbReference>
<dbReference type="InterPro" id="IPR052895">
    <property type="entry name" value="HetReg/Transcr_Mod"/>
</dbReference>
<evidence type="ECO:0000313" key="4">
    <source>
        <dbReference type="EMBL" id="KAK4178959.1"/>
    </source>
</evidence>
<accession>A0AAN7AA50</accession>
<feature type="region of interest" description="Disordered" evidence="1">
    <location>
        <begin position="1"/>
        <end position="20"/>
    </location>
</feature>
<evidence type="ECO:0000256" key="2">
    <source>
        <dbReference type="SAM" id="Phobius"/>
    </source>
</evidence>
<proteinExistence type="predicted"/>
<keyword evidence="2" id="KW-0472">Membrane</keyword>
<reference evidence="4" key="1">
    <citation type="journal article" date="2023" name="Mol. Phylogenet. Evol.">
        <title>Genome-scale phylogeny and comparative genomics of the fungal order Sordariales.</title>
        <authorList>
            <person name="Hensen N."/>
            <person name="Bonometti L."/>
            <person name="Westerberg I."/>
            <person name="Brannstrom I.O."/>
            <person name="Guillou S."/>
            <person name="Cros-Aarteil S."/>
            <person name="Calhoun S."/>
            <person name="Haridas S."/>
            <person name="Kuo A."/>
            <person name="Mondo S."/>
            <person name="Pangilinan J."/>
            <person name="Riley R."/>
            <person name="LaButti K."/>
            <person name="Andreopoulos B."/>
            <person name="Lipzen A."/>
            <person name="Chen C."/>
            <person name="Yan M."/>
            <person name="Daum C."/>
            <person name="Ng V."/>
            <person name="Clum A."/>
            <person name="Steindorff A."/>
            <person name="Ohm R.A."/>
            <person name="Martin F."/>
            <person name="Silar P."/>
            <person name="Natvig D.O."/>
            <person name="Lalanne C."/>
            <person name="Gautier V."/>
            <person name="Ament-Velasquez S.L."/>
            <person name="Kruys A."/>
            <person name="Hutchinson M.I."/>
            <person name="Powell A.J."/>
            <person name="Barry K."/>
            <person name="Miller A.N."/>
            <person name="Grigoriev I.V."/>
            <person name="Debuchy R."/>
            <person name="Gladieux P."/>
            <person name="Hiltunen Thoren M."/>
            <person name="Johannesson H."/>
        </authorList>
    </citation>
    <scope>NUCLEOTIDE SEQUENCE</scope>
    <source>
        <strain evidence="4">CBS 892.96</strain>
    </source>
</reference>
<keyword evidence="2" id="KW-0812">Transmembrane</keyword>
<evidence type="ECO:0000259" key="3">
    <source>
        <dbReference type="Pfam" id="PF06985"/>
    </source>
</evidence>
<organism evidence="4 5">
    <name type="scientific">Triangularia setosa</name>
    <dbReference type="NCBI Taxonomy" id="2587417"/>
    <lineage>
        <taxon>Eukaryota</taxon>
        <taxon>Fungi</taxon>
        <taxon>Dikarya</taxon>
        <taxon>Ascomycota</taxon>
        <taxon>Pezizomycotina</taxon>
        <taxon>Sordariomycetes</taxon>
        <taxon>Sordariomycetidae</taxon>
        <taxon>Sordariales</taxon>
        <taxon>Podosporaceae</taxon>
        <taxon>Triangularia</taxon>
    </lineage>
</organism>
<feature type="domain" description="Heterokaryon incompatibility" evidence="3">
    <location>
        <begin position="77"/>
        <end position="249"/>
    </location>
</feature>
<feature type="transmembrane region" description="Helical" evidence="2">
    <location>
        <begin position="360"/>
        <end position="380"/>
    </location>
</feature>
<name>A0AAN7AA50_9PEZI</name>
<keyword evidence="2" id="KW-1133">Transmembrane helix</keyword>
<evidence type="ECO:0000313" key="5">
    <source>
        <dbReference type="Proteomes" id="UP001302321"/>
    </source>
</evidence>
<dbReference type="InterPro" id="IPR010730">
    <property type="entry name" value="HET"/>
</dbReference>